<comment type="caution">
    <text evidence="1">The sequence shown here is derived from an EMBL/GenBank/DDBJ whole genome shotgun (WGS) entry which is preliminary data.</text>
</comment>
<dbReference type="Proteomes" id="UP000614350">
    <property type="component" value="Unassembled WGS sequence"/>
</dbReference>
<evidence type="ECO:0000313" key="1">
    <source>
        <dbReference type="EMBL" id="KAF7412470.1"/>
    </source>
</evidence>
<dbReference type="AlphaFoldDB" id="A0A834NJH6"/>
<proteinExistence type="predicted"/>
<sequence length="219" mass="24999">MEEGVTWSKAEKGMNVSSNGAAWIGSGEGKKWSDADAIETHAECFNRRSVSLKYALYNAIEGKEWNDCESEFSLRRTRVGGEGGGGGGGEVGVGERRRRKRRREGCWRWLALVLLVFHWDLEIKYLHESSFASVYTAKLASPKYSAFTRLVECQEGRRARRMRRRRRNIEIEVEVKVEEKVGSGNPTTMTIVCYEEKSFMDFEISSDEQRLILILIKSS</sequence>
<gene>
    <name evidence="1" type="ORF">HZH66_001366</name>
</gene>
<protein>
    <submittedName>
        <fullName evidence="1">Uncharacterized protein</fullName>
    </submittedName>
</protein>
<evidence type="ECO:0000313" key="2">
    <source>
        <dbReference type="Proteomes" id="UP000614350"/>
    </source>
</evidence>
<name>A0A834NJH6_VESVU</name>
<organism evidence="1 2">
    <name type="scientific">Vespula vulgaris</name>
    <name type="common">Yellow jacket</name>
    <name type="synonym">Wasp</name>
    <dbReference type="NCBI Taxonomy" id="7454"/>
    <lineage>
        <taxon>Eukaryota</taxon>
        <taxon>Metazoa</taxon>
        <taxon>Ecdysozoa</taxon>
        <taxon>Arthropoda</taxon>
        <taxon>Hexapoda</taxon>
        <taxon>Insecta</taxon>
        <taxon>Pterygota</taxon>
        <taxon>Neoptera</taxon>
        <taxon>Endopterygota</taxon>
        <taxon>Hymenoptera</taxon>
        <taxon>Apocrita</taxon>
        <taxon>Aculeata</taxon>
        <taxon>Vespoidea</taxon>
        <taxon>Vespidae</taxon>
        <taxon>Vespinae</taxon>
        <taxon>Vespula</taxon>
    </lineage>
</organism>
<dbReference type="EMBL" id="JACSEA010000001">
    <property type="protein sequence ID" value="KAF7412470.1"/>
    <property type="molecule type" value="Genomic_DNA"/>
</dbReference>
<keyword evidence="2" id="KW-1185">Reference proteome</keyword>
<accession>A0A834NJH6</accession>
<reference evidence="1" key="1">
    <citation type="journal article" date="2020" name="G3 (Bethesda)">
        <title>High-Quality Assemblies for Three Invasive Social Wasps from the &lt;i&gt;Vespula&lt;/i&gt; Genus.</title>
        <authorList>
            <person name="Harrop T.W.R."/>
            <person name="Guhlin J."/>
            <person name="McLaughlin G.M."/>
            <person name="Permina E."/>
            <person name="Stockwell P."/>
            <person name="Gilligan J."/>
            <person name="Le Lec M.F."/>
            <person name="Gruber M.A.M."/>
            <person name="Quinn O."/>
            <person name="Lovegrove M."/>
            <person name="Duncan E.J."/>
            <person name="Remnant E.J."/>
            <person name="Van Eeckhoven J."/>
            <person name="Graham B."/>
            <person name="Knapp R.A."/>
            <person name="Langford K.W."/>
            <person name="Kronenberg Z."/>
            <person name="Press M.O."/>
            <person name="Eacker S.M."/>
            <person name="Wilson-Rankin E.E."/>
            <person name="Purcell J."/>
            <person name="Lester P.J."/>
            <person name="Dearden P.K."/>
        </authorList>
    </citation>
    <scope>NUCLEOTIDE SEQUENCE</scope>
    <source>
        <strain evidence="1">Marl-1</strain>
    </source>
</reference>